<comment type="subcellular location">
    <subcellularLocation>
        <location evidence="1">Cell membrane</location>
        <topology evidence="1">Multi-pass membrane protein</topology>
    </subcellularLocation>
</comment>
<dbReference type="InterPro" id="IPR050882">
    <property type="entry name" value="Prepilin_peptidase/N-MTase"/>
</dbReference>
<comment type="similarity">
    <text evidence="2">Belongs to the peptidase A24 family.</text>
</comment>
<dbReference type="InterPro" id="IPR010627">
    <property type="entry name" value="Prepilin_pept_A24_N"/>
</dbReference>
<evidence type="ECO:0000259" key="9">
    <source>
        <dbReference type="Pfam" id="PF06750"/>
    </source>
</evidence>
<dbReference type="GO" id="GO:0032259">
    <property type="term" value="P:methylation"/>
    <property type="evidence" value="ECO:0007669"/>
    <property type="project" value="UniProtKB-KW"/>
</dbReference>
<evidence type="ECO:0000256" key="2">
    <source>
        <dbReference type="ARBA" id="ARBA00005801"/>
    </source>
</evidence>
<evidence type="ECO:0000256" key="3">
    <source>
        <dbReference type="ARBA" id="ARBA00022475"/>
    </source>
</evidence>
<evidence type="ECO:0000256" key="6">
    <source>
        <dbReference type="ARBA" id="ARBA00023136"/>
    </source>
</evidence>
<dbReference type="Pfam" id="PF06750">
    <property type="entry name" value="A24_N_bact"/>
    <property type="match status" value="1"/>
</dbReference>
<keyword evidence="10" id="KW-0489">Methyltransferase</keyword>
<dbReference type="GO" id="GO:0008168">
    <property type="term" value="F:methyltransferase activity"/>
    <property type="evidence" value="ECO:0007669"/>
    <property type="project" value="UniProtKB-KW"/>
</dbReference>
<proteinExistence type="inferred from homology"/>
<dbReference type="EC" id="3.4.23.43" evidence="10"/>
<dbReference type="AlphaFoldDB" id="A0A6J4RMW1"/>
<feature type="transmembrane region" description="Helical" evidence="7">
    <location>
        <begin position="122"/>
        <end position="142"/>
    </location>
</feature>
<dbReference type="InterPro" id="IPR000045">
    <property type="entry name" value="Prepilin_IV_endopep_pep"/>
</dbReference>
<feature type="transmembrane region" description="Helical" evidence="7">
    <location>
        <begin position="190"/>
        <end position="211"/>
    </location>
</feature>
<evidence type="ECO:0000256" key="7">
    <source>
        <dbReference type="SAM" id="Phobius"/>
    </source>
</evidence>
<keyword evidence="5 7" id="KW-1133">Transmembrane helix</keyword>
<evidence type="ECO:0000313" key="10">
    <source>
        <dbReference type="EMBL" id="CAA9471899.1"/>
    </source>
</evidence>
<evidence type="ECO:0000256" key="5">
    <source>
        <dbReference type="ARBA" id="ARBA00022989"/>
    </source>
</evidence>
<accession>A0A6J4RMW1</accession>
<feature type="transmembrane region" description="Helical" evidence="7">
    <location>
        <begin position="151"/>
        <end position="170"/>
    </location>
</feature>
<keyword evidence="10" id="KW-0378">Hydrolase</keyword>
<keyword evidence="10" id="KW-0808">Transferase</keyword>
<feature type="transmembrane region" description="Helical" evidence="7">
    <location>
        <begin position="99"/>
        <end position="116"/>
    </location>
</feature>
<evidence type="ECO:0000256" key="4">
    <source>
        <dbReference type="ARBA" id="ARBA00022692"/>
    </source>
</evidence>
<dbReference type="Gene3D" id="1.20.120.1220">
    <property type="match status" value="1"/>
</dbReference>
<keyword evidence="4 7" id="KW-0812">Transmembrane</keyword>
<feature type="domain" description="Prepilin type IV endopeptidase peptidase" evidence="8">
    <location>
        <begin position="104"/>
        <end position="206"/>
    </location>
</feature>
<keyword evidence="6 7" id="KW-0472">Membrane</keyword>
<dbReference type="PANTHER" id="PTHR30487">
    <property type="entry name" value="TYPE 4 PREPILIN-LIKE PROTEINS LEADER PEPTIDE-PROCESSING ENZYME"/>
    <property type="match status" value="1"/>
</dbReference>
<dbReference type="PANTHER" id="PTHR30487:SF0">
    <property type="entry name" value="PREPILIN LEADER PEPTIDASE_N-METHYLTRANSFERASE-RELATED"/>
    <property type="match status" value="1"/>
</dbReference>
<evidence type="ECO:0000256" key="1">
    <source>
        <dbReference type="ARBA" id="ARBA00004651"/>
    </source>
</evidence>
<dbReference type="Pfam" id="PF01478">
    <property type="entry name" value="Peptidase_A24"/>
    <property type="match status" value="1"/>
</dbReference>
<name>A0A6J4RMW1_9ACTN</name>
<dbReference type="GO" id="GO:0006465">
    <property type="term" value="P:signal peptide processing"/>
    <property type="evidence" value="ECO:0007669"/>
    <property type="project" value="TreeGrafter"/>
</dbReference>
<dbReference type="GO" id="GO:0005886">
    <property type="term" value="C:plasma membrane"/>
    <property type="evidence" value="ECO:0007669"/>
    <property type="project" value="UniProtKB-SubCell"/>
</dbReference>
<dbReference type="EMBL" id="CADCVR010000001">
    <property type="protein sequence ID" value="CAA9471899.1"/>
    <property type="molecule type" value="Genomic_DNA"/>
</dbReference>
<dbReference type="GO" id="GO:0004190">
    <property type="term" value="F:aspartic-type endopeptidase activity"/>
    <property type="evidence" value="ECO:0007669"/>
    <property type="project" value="UniProtKB-EC"/>
</dbReference>
<sequence>MLLALAFAAVTGLAVGSFLNVVVHRLPRGGTLNHPGSHCPSCGHPVRKRDNVPVVSWLLLRGRCRDCAHPISPRYPVLELVTAVLWVAVVAAKWDDPAAIALGIVLVTLMVAVVPIDLEHRLILNKLTYPAAILALVIGIALDPGGVPEQLIAAFAAGGFFLLAALAYPAGMGLGDVKLAFVMGLYLGRAVAPAVFVALIVGVLAGVVVMARLGRERGRRTQVPFGPFLALGSVLALFTGDELVDAYLQTF</sequence>
<reference evidence="10" key="1">
    <citation type="submission" date="2020-02" db="EMBL/GenBank/DDBJ databases">
        <authorList>
            <person name="Meier V. D."/>
        </authorList>
    </citation>
    <scope>NUCLEOTIDE SEQUENCE</scope>
    <source>
        <strain evidence="10">AVDCRST_MAG53</strain>
    </source>
</reference>
<feature type="transmembrane region" description="Helical" evidence="7">
    <location>
        <begin position="75"/>
        <end position="92"/>
    </location>
</feature>
<gene>
    <name evidence="10" type="ORF">AVDCRST_MAG53-1375</name>
</gene>
<dbReference type="EC" id="2.1.1.-" evidence="10"/>
<organism evidence="10">
    <name type="scientific">uncultured Solirubrobacteraceae bacterium</name>
    <dbReference type="NCBI Taxonomy" id="1162706"/>
    <lineage>
        <taxon>Bacteria</taxon>
        <taxon>Bacillati</taxon>
        <taxon>Actinomycetota</taxon>
        <taxon>Thermoleophilia</taxon>
        <taxon>Solirubrobacterales</taxon>
        <taxon>Solirubrobacteraceae</taxon>
        <taxon>environmental samples</taxon>
    </lineage>
</organism>
<evidence type="ECO:0000259" key="8">
    <source>
        <dbReference type="Pfam" id="PF01478"/>
    </source>
</evidence>
<protein>
    <submittedName>
        <fullName evidence="10">Leader peptidase (Prepilin peptidase) / N-methyltransferase</fullName>
        <ecNumber evidence="10">2.1.1.-</ecNumber>
        <ecNumber evidence="10">3.4.23.43</ecNumber>
    </submittedName>
</protein>
<keyword evidence="3" id="KW-1003">Cell membrane</keyword>
<feature type="domain" description="Prepilin peptidase A24 N-terminal" evidence="9">
    <location>
        <begin position="10"/>
        <end position="91"/>
    </location>
</feature>